<evidence type="ECO:0000256" key="6">
    <source>
        <dbReference type="ARBA" id="ARBA00023284"/>
    </source>
</evidence>
<dbReference type="KEGG" id="mec:Q7C_2071"/>
<dbReference type="GO" id="GO:0045454">
    <property type="term" value="P:cell redox homeostasis"/>
    <property type="evidence" value="ECO:0007669"/>
    <property type="project" value="InterPro"/>
</dbReference>
<dbReference type="InterPro" id="IPR012999">
    <property type="entry name" value="Pyr_OxRdtase_I_AS"/>
</dbReference>
<dbReference type="InterPro" id="IPR036188">
    <property type="entry name" value="FAD/NAD-bd_sf"/>
</dbReference>
<dbReference type="NCBIfam" id="NF004776">
    <property type="entry name" value="PRK06116.1"/>
    <property type="match status" value="1"/>
</dbReference>
<dbReference type="STRING" id="754477.Q7C_2071"/>
<organism evidence="13 14">
    <name type="scientific">Methylophaga frappieri (strain ATCC BAA-2434 / DSM 25690 / JAM7)</name>
    <dbReference type="NCBI Taxonomy" id="754477"/>
    <lineage>
        <taxon>Bacteria</taxon>
        <taxon>Pseudomonadati</taxon>
        <taxon>Pseudomonadota</taxon>
        <taxon>Gammaproteobacteria</taxon>
        <taxon>Thiotrichales</taxon>
        <taxon>Piscirickettsiaceae</taxon>
        <taxon>Methylophaga</taxon>
    </lineage>
</organism>
<dbReference type="Proteomes" id="UP000009145">
    <property type="component" value="Chromosome"/>
</dbReference>
<dbReference type="InterPro" id="IPR016156">
    <property type="entry name" value="FAD/NAD-linked_Rdtase_dimer_sf"/>
</dbReference>
<protein>
    <submittedName>
        <fullName evidence="13">Glutathione reductase</fullName>
        <ecNumber evidence="13">1.8.1.7</ecNumber>
    </submittedName>
</protein>
<evidence type="ECO:0000259" key="11">
    <source>
        <dbReference type="Pfam" id="PF02852"/>
    </source>
</evidence>
<keyword evidence="8" id="KW-0547">Nucleotide-binding</keyword>
<keyword evidence="2 10" id="KW-0285">Flavoprotein</keyword>
<evidence type="ECO:0000259" key="12">
    <source>
        <dbReference type="Pfam" id="PF07992"/>
    </source>
</evidence>
<evidence type="ECO:0000313" key="13">
    <source>
        <dbReference type="EMBL" id="AFJ03210.1"/>
    </source>
</evidence>
<evidence type="ECO:0000256" key="1">
    <source>
        <dbReference type="ARBA" id="ARBA00007532"/>
    </source>
</evidence>
<dbReference type="GO" id="GO:0005829">
    <property type="term" value="C:cytosol"/>
    <property type="evidence" value="ECO:0007669"/>
    <property type="project" value="TreeGrafter"/>
</dbReference>
<dbReference type="GO" id="GO:0004362">
    <property type="term" value="F:glutathione-disulfide reductase (NADPH) activity"/>
    <property type="evidence" value="ECO:0007669"/>
    <property type="project" value="UniProtKB-EC"/>
</dbReference>
<dbReference type="Pfam" id="PF07992">
    <property type="entry name" value="Pyr_redox_2"/>
    <property type="match status" value="1"/>
</dbReference>
<comment type="similarity">
    <text evidence="1 10">Belongs to the class-I pyridine nucleotide-disulfide oxidoreductase family.</text>
</comment>
<dbReference type="AlphaFoldDB" id="I1YJW7"/>
<feature type="binding site" evidence="8">
    <location>
        <begin position="174"/>
        <end position="181"/>
    </location>
    <ligand>
        <name>NAD(+)</name>
        <dbReference type="ChEBI" id="CHEBI:57540"/>
    </ligand>
</feature>
<feature type="binding site" evidence="8">
    <location>
        <position position="262"/>
    </location>
    <ligand>
        <name>NAD(+)</name>
        <dbReference type="ChEBI" id="CHEBI:57540"/>
    </ligand>
</feature>
<dbReference type="InterPro" id="IPR001100">
    <property type="entry name" value="Pyr_nuc-diS_OxRdtase"/>
</dbReference>
<feature type="active site" description="Proton acceptor" evidence="7">
    <location>
        <position position="436"/>
    </location>
</feature>
<dbReference type="SUPFAM" id="SSF51905">
    <property type="entry name" value="FAD/NAD(P)-binding domain"/>
    <property type="match status" value="1"/>
</dbReference>
<keyword evidence="4 10" id="KW-0560">Oxidoreductase</keyword>
<keyword evidence="8" id="KW-0520">NAD</keyword>
<dbReference type="Gene3D" id="3.50.50.60">
    <property type="entry name" value="FAD/NAD(P)-binding domain"/>
    <property type="match status" value="2"/>
</dbReference>
<feature type="domain" description="FAD/NAD(P)-binding" evidence="12">
    <location>
        <begin position="6"/>
        <end position="318"/>
    </location>
</feature>
<dbReference type="GO" id="GO:0006749">
    <property type="term" value="P:glutathione metabolic process"/>
    <property type="evidence" value="ECO:0007669"/>
    <property type="project" value="TreeGrafter"/>
</dbReference>
<dbReference type="PATRIC" id="fig|754477.3.peg.2039"/>
<feature type="binding site" evidence="8">
    <location>
        <position position="52"/>
    </location>
    <ligand>
        <name>FAD</name>
        <dbReference type="ChEBI" id="CHEBI:57692"/>
    </ligand>
</feature>
<evidence type="ECO:0000313" key="14">
    <source>
        <dbReference type="Proteomes" id="UP000009145"/>
    </source>
</evidence>
<dbReference type="PROSITE" id="PS00076">
    <property type="entry name" value="PYRIDINE_REDOX_1"/>
    <property type="match status" value="1"/>
</dbReference>
<dbReference type="InterPro" id="IPR023753">
    <property type="entry name" value="FAD/NAD-binding_dom"/>
</dbReference>
<keyword evidence="3 8" id="KW-0274">FAD</keyword>
<proteinExistence type="inferred from homology"/>
<keyword evidence="5" id="KW-1015">Disulfide bond</keyword>
<accession>I1YJW7</accession>
<dbReference type="PRINTS" id="PR00368">
    <property type="entry name" value="FADPNR"/>
</dbReference>
<keyword evidence="14" id="KW-1185">Reference proteome</keyword>
<dbReference type="Gene3D" id="3.30.390.30">
    <property type="match status" value="1"/>
</dbReference>
<dbReference type="GO" id="GO:0034599">
    <property type="term" value="P:cellular response to oxidative stress"/>
    <property type="evidence" value="ECO:0007669"/>
    <property type="project" value="TreeGrafter"/>
</dbReference>
<evidence type="ECO:0000256" key="2">
    <source>
        <dbReference type="ARBA" id="ARBA00022630"/>
    </source>
</evidence>
<comment type="cofactor">
    <cofactor evidence="8">
        <name>FAD</name>
        <dbReference type="ChEBI" id="CHEBI:57692"/>
    </cofactor>
    <text evidence="8">Binds 1 FAD per subunit.</text>
</comment>
<dbReference type="HOGENOM" id="CLU_016755_2_1_6"/>
<evidence type="ECO:0000256" key="9">
    <source>
        <dbReference type="PIRSR" id="PIRSR000350-4"/>
    </source>
</evidence>
<dbReference type="PANTHER" id="PTHR42737:SF2">
    <property type="entry name" value="GLUTATHIONE REDUCTASE"/>
    <property type="match status" value="1"/>
</dbReference>
<evidence type="ECO:0000256" key="3">
    <source>
        <dbReference type="ARBA" id="ARBA00022827"/>
    </source>
</evidence>
<feature type="domain" description="Pyridine nucleotide-disulphide oxidoreductase dimerisation" evidence="11">
    <location>
        <begin position="338"/>
        <end position="445"/>
    </location>
</feature>
<evidence type="ECO:0000256" key="7">
    <source>
        <dbReference type="PIRSR" id="PIRSR000350-2"/>
    </source>
</evidence>
<feature type="disulfide bond" description="Redox-active" evidence="9">
    <location>
        <begin position="43"/>
        <end position="48"/>
    </location>
</feature>
<dbReference type="eggNOG" id="COG1249">
    <property type="taxonomic scope" value="Bacteria"/>
</dbReference>
<keyword evidence="6 10" id="KW-0676">Redox-active center</keyword>
<dbReference type="EMBL" id="CP003380">
    <property type="protein sequence ID" value="AFJ03210.1"/>
    <property type="molecule type" value="Genomic_DNA"/>
</dbReference>
<dbReference type="SUPFAM" id="SSF55424">
    <property type="entry name" value="FAD/NAD-linked reductases, dimerisation (C-terminal) domain"/>
    <property type="match status" value="1"/>
</dbReference>
<evidence type="ECO:0000256" key="4">
    <source>
        <dbReference type="ARBA" id="ARBA00023002"/>
    </source>
</evidence>
<reference evidence="13 14" key="1">
    <citation type="journal article" date="2012" name="J. Bacteriol.">
        <title>Complete genome sequences of Methylophaga sp. strain JAM1 and Methylophaga sp. strain JAM7.</title>
        <authorList>
            <person name="Villeneuve C."/>
            <person name="Martineau C."/>
            <person name="Mauffrey F."/>
            <person name="Villemur R."/>
        </authorList>
    </citation>
    <scope>NUCLEOTIDE SEQUENCE [LARGE SCALE GENOMIC DNA]</scope>
    <source>
        <strain evidence="13 14">JAM7</strain>
    </source>
</reference>
<evidence type="ECO:0000256" key="5">
    <source>
        <dbReference type="ARBA" id="ARBA00023157"/>
    </source>
</evidence>
<dbReference type="InterPro" id="IPR004099">
    <property type="entry name" value="Pyr_nucl-diS_OxRdtase_dimer"/>
</dbReference>
<dbReference type="RefSeq" id="WP_014704629.1">
    <property type="nucleotide sequence ID" value="NC_017856.1"/>
</dbReference>
<dbReference type="PIRSF" id="PIRSF000350">
    <property type="entry name" value="Mercury_reductase_MerA"/>
    <property type="match status" value="1"/>
</dbReference>
<dbReference type="Pfam" id="PF02852">
    <property type="entry name" value="Pyr_redox_dim"/>
    <property type="match status" value="1"/>
</dbReference>
<dbReference type="GO" id="GO:0050660">
    <property type="term" value="F:flavin adenine dinucleotide binding"/>
    <property type="evidence" value="ECO:0007669"/>
    <property type="project" value="InterPro"/>
</dbReference>
<feature type="binding site" evidence="8">
    <location>
        <position position="303"/>
    </location>
    <ligand>
        <name>FAD</name>
        <dbReference type="ChEBI" id="CHEBI:57692"/>
    </ligand>
</feature>
<evidence type="ECO:0000256" key="10">
    <source>
        <dbReference type="RuleBase" id="RU003691"/>
    </source>
</evidence>
<dbReference type="InterPro" id="IPR046952">
    <property type="entry name" value="GSHR/TRXR-like"/>
</dbReference>
<evidence type="ECO:0000256" key="8">
    <source>
        <dbReference type="PIRSR" id="PIRSR000350-3"/>
    </source>
</evidence>
<dbReference type="PRINTS" id="PR00411">
    <property type="entry name" value="PNDRDTASEI"/>
</dbReference>
<gene>
    <name evidence="13" type="ordered locus">Q7C_2071</name>
</gene>
<dbReference type="OrthoDB" id="9800167at2"/>
<dbReference type="PANTHER" id="PTHR42737">
    <property type="entry name" value="GLUTATHIONE REDUCTASE"/>
    <property type="match status" value="1"/>
</dbReference>
<sequence length="454" mass="48232" precursor="true">MTQLNYDLLVIGAGSAGVRAARLAAQAGAKVAIIEQQALGGTCVNYGCVPKKLLFYSAAYQTLLADSGQFGWKTASSTFHWQTLRESVTAAVEEIQQAYQNTLAKAGVTVLFGKAKLTASHTVQLNGQEIHAKQLLIATGASAFRPPIPGINDALTSDDMFCLEQLPQRLAIIGGGYIATEFAGLMQRFGVQITIIARSPRLLMGFDAECTEVCARQMRANGIDLRLSQDATAITRLADGSLQVTTETGQQIVADQVLVAAGRHANTEALGLDVCQLDLDDQGFIKTDSLGRTNQADIFALGDVTGGMQLTPMAIAQAEALIRHLFTPPAEPVDPDKVPTAVFSDPPIAQAGLTEAIAKSRGMTVKVYKKTFTGLRSRLSQRTAKNFIKLVVDSASDQVLGAQMTGPDASEIMQGLAIAIQAGATKADFDRTIAIHPTSAEEFTSLTEVDSEKS</sequence>
<name>I1YJW7_METFJ</name>
<dbReference type="EC" id="1.8.1.7" evidence="13"/>